<feature type="domain" description="Type I restriction modification DNA specificity" evidence="9">
    <location>
        <begin position="369"/>
        <end position="526"/>
    </location>
</feature>
<dbReference type="InterPro" id="IPR051537">
    <property type="entry name" value="DNA_Adenine_Mtase"/>
</dbReference>
<dbReference type="InterPro" id="IPR003356">
    <property type="entry name" value="DNA_methylase_A-5"/>
</dbReference>
<dbReference type="GO" id="GO:0003677">
    <property type="term" value="F:DNA binding"/>
    <property type="evidence" value="ECO:0007669"/>
    <property type="project" value="UniProtKB-KW"/>
</dbReference>
<dbReference type="SUPFAM" id="SSF53335">
    <property type="entry name" value="S-adenosyl-L-methionine-dependent methyltransferases"/>
    <property type="match status" value="1"/>
</dbReference>
<comment type="similarity">
    <text evidence="1">Belongs to the type-I restriction system S methylase family.</text>
</comment>
<dbReference type="GO" id="GO:0032259">
    <property type="term" value="P:methylation"/>
    <property type="evidence" value="ECO:0007669"/>
    <property type="project" value="UniProtKB-KW"/>
</dbReference>
<keyword evidence="7" id="KW-0238">DNA-binding</keyword>
<evidence type="ECO:0000256" key="6">
    <source>
        <dbReference type="ARBA" id="ARBA00022747"/>
    </source>
</evidence>
<accession>A0A1M4PJM5</accession>
<feature type="domain" description="DNA methylase adenine-specific" evidence="10">
    <location>
        <begin position="91"/>
        <end position="358"/>
    </location>
</feature>
<gene>
    <name evidence="11" type="ORF">CUESP1_0246</name>
</gene>
<evidence type="ECO:0000256" key="8">
    <source>
        <dbReference type="ARBA" id="ARBA00047942"/>
    </source>
</evidence>
<dbReference type="InterPro" id="IPR000055">
    <property type="entry name" value="Restrct_endonuc_typeI_TRD"/>
</dbReference>
<keyword evidence="3" id="KW-0489">Methyltransferase</keyword>
<dbReference type="GO" id="GO:0009007">
    <property type="term" value="F:site-specific DNA-methyltransferase (adenine-specific) activity"/>
    <property type="evidence" value="ECO:0007669"/>
    <property type="project" value="UniProtKB-EC"/>
</dbReference>
<evidence type="ECO:0000256" key="2">
    <source>
        <dbReference type="ARBA" id="ARBA00011900"/>
    </source>
</evidence>
<dbReference type="Gene3D" id="3.40.50.150">
    <property type="entry name" value="Vaccinia Virus protein VP39"/>
    <property type="match status" value="1"/>
</dbReference>
<dbReference type="GO" id="GO:0009307">
    <property type="term" value="P:DNA restriction-modification system"/>
    <property type="evidence" value="ECO:0007669"/>
    <property type="project" value="UniProtKB-KW"/>
</dbReference>
<dbReference type="Gene3D" id="3.90.220.20">
    <property type="entry name" value="DNA methylase specificity domains"/>
    <property type="match status" value="1"/>
</dbReference>
<evidence type="ECO:0000256" key="5">
    <source>
        <dbReference type="ARBA" id="ARBA00022691"/>
    </source>
</evidence>
<dbReference type="InterPro" id="IPR029063">
    <property type="entry name" value="SAM-dependent_MTases_sf"/>
</dbReference>
<protein>
    <recommendedName>
        <fullName evidence="2">site-specific DNA-methyltransferase (adenine-specific)</fullName>
        <ecNumber evidence="2">2.1.1.72</ecNumber>
    </recommendedName>
</protein>
<dbReference type="PANTHER" id="PTHR42933">
    <property type="entry name" value="SLR6095 PROTEIN"/>
    <property type="match status" value="1"/>
</dbReference>
<dbReference type="InterPro" id="IPR044946">
    <property type="entry name" value="Restrct_endonuc_typeI_TRD_sf"/>
</dbReference>
<evidence type="ECO:0000259" key="10">
    <source>
        <dbReference type="Pfam" id="PF02384"/>
    </source>
</evidence>
<evidence type="ECO:0000256" key="1">
    <source>
        <dbReference type="ARBA" id="ARBA00010923"/>
    </source>
</evidence>
<dbReference type="OrthoDB" id="9814572at2"/>
<evidence type="ECO:0000256" key="4">
    <source>
        <dbReference type="ARBA" id="ARBA00022679"/>
    </source>
</evidence>
<evidence type="ECO:0000256" key="7">
    <source>
        <dbReference type="ARBA" id="ARBA00023125"/>
    </source>
</evidence>
<dbReference type="EMBL" id="LT669839">
    <property type="protein sequence ID" value="SHD75643.1"/>
    <property type="molecule type" value="Genomic_DNA"/>
</dbReference>
<dbReference type="Pfam" id="PF01420">
    <property type="entry name" value="Methylase_S"/>
    <property type="match status" value="1"/>
</dbReference>
<evidence type="ECO:0000256" key="3">
    <source>
        <dbReference type="ARBA" id="ARBA00022603"/>
    </source>
</evidence>
<evidence type="ECO:0000313" key="11">
    <source>
        <dbReference type="EMBL" id="SHD75643.1"/>
    </source>
</evidence>
<dbReference type="SUPFAM" id="SSF116734">
    <property type="entry name" value="DNA methylase specificity domain"/>
    <property type="match status" value="1"/>
</dbReference>
<comment type="catalytic activity">
    <reaction evidence="8">
        <text>a 2'-deoxyadenosine in DNA + S-adenosyl-L-methionine = an N(6)-methyl-2'-deoxyadenosine in DNA + S-adenosyl-L-homocysteine + H(+)</text>
        <dbReference type="Rhea" id="RHEA:15197"/>
        <dbReference type="Rhea" id="RHEA-COMP:12418"/>
        <dbReference type="Rhea" id="RHEA-COMP:12419"/>
        <dbReference type="ChEBI" id="CHEBI:15378"/>
        <dbReference type="ChEBI" id="CHEBI:57856"/>
        <dbReference type="ChEBI" id="CHEBI:59789"/>
        <dbReference type="ChEBI" id="CHEBI:90615"/>
        <dbReference type="ChEBI" id="CHEBI:90616"/>
        <dbReference type="EC" id="2.1.1.72"/>
    </reaction>
</comment>
<name>A0A1M4PJM5_9FIRM</name>
<dbReference type="GO" id="GO:0008170">
    <property type="term" value="F:N-methyltransferase activity"/>
    <property type="evidence" value="ECO:0007669"/>
    <property type="project" value="InterPro"/>
</dbReference>
<dbReference type="RefSeq" id="WP_025640266.1">
    <property type="nucleotide sequence ID" value="NZ_LT669839.1"/>
</dbReference>
<sequence length="555" mass="63924">MGNKNVNEVINILREKASSGNYIYEFAINYYLSRKLKTDSFNQILDKFEDENIKYNLRAVYEEENNYIEQFNNLKDFSLDEIIEIIGDLSEYAGRRGGGGNTTVKSIIDLSLELLTLEKEDILLDVGSGIGTTLLEASKISSISGIEINPENYMLSCVLLDLFDLQVENMMHKDVFTYDLSKFDANKVFMNMPLGLKMSGKKLEEVLKLKFDKSIYKNHIKSIDSSWVFALDIIENTEYEKFVMLMNGNPLYSDNHQDVRKILIDKGKVEAVIALPSNLLAYTAIPIYLVVFSHSNESIKFVDATKLYSDIKYRHVLEKEHIKKIVKALDKDSSISKIVDSKKLIEEDFTLDPLRYTVEEFPFEESIILKDVVKSINRGHTISKKDLEEMTSVQPTDYQYLMLQNFQDGILDGNLPYLKNLNESYERYFLKDNSVIVSRLSPFKIGSVGKLKTNVLVNGNLFFLEIDENKINKDFLTAYLQSRIGLREIEKYVKGSTMKTISIRDLERIKIPKISMEKQIEIGNQFVLLNSEFKAIKKRTDEIIEERLNMFEGGI</sequence>
<dbReference type="Proteomes" id="UP000245423">
    <property type="component" value="Chromosome 1"/>
</dbReference>
<reference evidence="11 12" key="1">
    <citation type="submission" date="2016-11" db="EMBL/GenBank/DDBJ databases">
        <authorList>
            <person name="Manzoor S."/>
        </authorList>
    </citation>
    <scope>NUCLEOTIDE SEQUENCE [LARGE SCALE GENOMIC DNA]</scope>
    <source>
        <strain evidence="11">Clostridium ultunense strain Esp</strain>
    </source>
</reference>
<proteinExistence type="inferred from homology"/>
<keyword evidence="4" id="KW-0808">Transferase</keyword>
<evidence type="ECO:0000313" key="12">
    <source>
        <dbReference type="Proteomes" id="UP000245423"/>
    </source>
</evidence>
<keyword evidence="6" id="KW-0680">Restriction system</keyword>
<evidence type="ECO:0000259" key="9">
    <source>
        <dbReference type="Pfam" id="PF01420"/>
    </source>
</evidence>
<keyword evidence="12" id="KW-1185">Reference proteome</keyword>
<keyword evidence="5" id="KW-0949">S-adenosyl-L-methionine</keyword>
<organism evidence="11 12">
    <name type="scientific">[Clostridium] ultunense Esp</name>
    <dbReference type="NCBI Taxonomy" id="1288971"/>
    <lineage>
        <taxon>Bacteria</taxon>
        <taxon>Bacillati</taxon>
        <taxon>Bacillota</taxon>
        <taxon>Tissierellia</taxon>
        <taxon>Tissierellales</taxon>
        <taxon>Tepidimicrobiaceae</taxon>
        <taxon>Schnuerera</taxon>
    </lineage>
</organism>
<dbReference type="EC" id="2.1.1.72" evidence="2"/>
<dbReference type="PANTHER" id="PTHR42933:SF3">
    <property type="entry name" value="TYPE I RESTRICTION ENZYME MJAVIII METHYLASE SUBUNIT"/>
    <property type="match status" value="1"/>
</dbReference>
<dbReference type="AlphaFoldDB" id="A0A1M4PJM5"/>
<dbReference type="Pfam" id="PF02384">
    <property type="entry name" value="N6_Mtase"/>
    <property type="match status" value="1"/>
</dbReference>